<feature type="active site" description="Proton acceptor" evidence="2">
    <location>
        <position position="130"/>
    </location>
</feature>
<feature type="region of interest" description="Disordered" evidence="3">
    <location>
        <begin position="168"/>
        <end position="190"/>
    </location>
</feature>
<proteinExistence type="inferred from homology"/>
<dbReference type="PANTHER" id="PTHR35561">
    <property type="entry name" value="RNA 2',3'-CYCLIC PHOSPHODIESTERASE"/>
    <property type="match status" value="1"/>
</dbReference>
<sequence length="190" mass="20313">MRIFAAIVPPDDALADLGDFLEPRRDAGPELRWTDPSLWHVTLAFMADVPERRLDDVALAVAEAAAAREPFAARLHAGGAFPHAGDARVLWVGVDGGEDSLDSLSTLARGVRSSCAHAGATPEGGGFTPHLTVARARHPFEATRWLRVLDAYSGPDWTADEVTLFASHAPSGGRPRQYRPVATMPLGGEE</sequence>
<evidence type="ECO:0000313" key="5">
    <source>
        <dbReference type="Proteomes" id="UP001501326"/>
    </source>
</evidence>
<dbReference type="Gene3D" id="3.90.1140.10">
    <property type="entry name" value="Cyclic phosphodiesterase"/>
    <property type="match status" value="1"/>
</dbReference>
<gene>
    <name evidence="4" type="primary">thpR</name>
    <name evidence="4" type="ORF">GCM10009867_29730</name>
</gene>
<dbReference type="HAMAP" id="MF_01940">
    <property type="entry name" value="RNA_CPDase"/>
    <property type="match status" value="1"/>
</dbReference>
<keyword evidence="1 2" id="KW-0378">Hydrolase</keyword>
<comment type="function">
    <text evidence="2">Hydrolyzes RNA 2',3'-cyclic phosphodiester to an RNA 2'-phosphomonoester.</text>
</comment>
<dbReference type="SUPFAM" id="SSF55144">
    <property type="entry name" value="LigT-like"/>
    <property type="match status" value="1"/>
</dbReference>
<reference evidence="4 5" key="1">
    <citation type="journal article" date="2019" name="Int. J. Syst. Evol. Microbiol.">
        <title>The Global Catalogue of Microorganisms (GCM) 10K type strain sequencing project: providing services to taxonomists for standard genome sequencing and annotation.</title>
        <authorList>
            <consortium name="The Broad Institute Genomics Platform"/>
            <consortium name="The Broad Institute Genome Sequencing Center for Infectious Disease"/>
            <person name="Wu L."/>
            <person name="Ma J."/>
        </authorList>
    </citation>
    <scope>NUCLEOTIDE SEQUENCE [LARGE SCALE GENOMIC DNA]</scope>
    <source>
        <strain evidence="4 5">JCM 16378</strain>
    </source>
</reference>
<comment type="catalytic activity">
    <reaction evidence="2">
        <text>a 3'-end 2',3'-cyclophospho-ribonucleotide-RNA + H2O = a 3'-end 2'-phospho-ribonucleotide-RNA + H(+)</text>
        <dbReference type="Rhea" id="RHEA:11828"/>
        <dbReference type="Rhea" id="RHEA-COMP:10464"/>
        <dbReference type="Rhea" id="RHEA-COMP:17353"/>
        <dbReference type="ChEBI" id="CHEBI:15377"/>
        <dbReference type="ChEBI" id="CHEBI:15378"/>
        <dbReference type="ChEBI" id="CHEBI:83064"/>
        <dbReference type="ChEBI" id="CHEBI:173113"/>
        <dbReference type="EC" id="3.1.4.58"/>
    </reaction>
</comment>
<protein>
    <recommendedName>
        <fullName evidence="2">RNA 2',3'-cyclic phosphodiesterase</fullName>
        <shortName evidence="2">RNA 2',3'-CPDase</shortName>
        <ecNumber evidence="2">3.1.4.58</ecNumber>
    </recommendedName>
</protein>
<evidence type="ECO:0000256" key="3">
    <source>
        <dbReference type="SAM" id="MobiDB-lite"/>
    </source>
</evidence>
<comment type="similarity">
    <text evidence="2">Belongs to the 2H phosphoesterase superfamily. ThpR family.</text>
</comment>
<evidence type="ECO:0000256" key="2">
    <source>
        <dbReference type="HAMAP-Rule" id="MF_01940"/>
    </source>
</evidence>
<accession>A0ABN3UU75</accession>
<name>A0ABN3UU75_9MICO</name>
<dbReference type="EMBL" id="BAAARN010000004">
    <property type="protein sequence ID" value="GAA2738457.1"/>
    <property type="molecule type" value="Genomic_DNA"/>
</dbReference>
<feature type="short sequence motif" description="HXTX 2" evidence="2">
    <location>
        <begin position="130"/>
        <end position="133"/>
    </location>
</feature>
<dbReference type="PANTHER" id="PTHR35561:SF1">
    <property type="entry name" value="RNA 2',3'-CYCLIC PHOSPHODIESTERASE"/>
    <property type="match status" value="1"/>
</dbReference>
<dbReference type="InterPro" id="IPR004175">
    <property type="entry name" value="RNA_CPDase"/>
</dbReference>
<feature type="short sequence motif" description="HXTX 1" evidence="2">
    <location>
        <begin position="40"/>
        <end position="43"/>
    </location>
</feature>
<evidence type="ECO:0000256" key="1">
    <source>
        <dbReference type="ARBA" id="ARBA00022801"/>
    </source>
</evidence>
<dbReference type="InterPro" id="IPR009097">
    <property type="entry name" value="Cyclic_Pdiesterase"/>
</dbReference>
<keyword evidence="5" id="KW-1185">Reference proteome</keyword>
<dbReference type="Proteomes" id="UP001501326">
    <property type="component" value="Unassembled WGS sequence"/>
</dbReference>
<evidence type="ECO:0000313" key="4">
    <source>
        <dbReference type="EMBL" id="GAA2738457.1"/>
    </source>
</evidence>
<dbReference type="RefSeq" id="WP_344194839.1">
    <property type="nucleotide sequence ID" value="NZ_BAAARN010000004.1"/>
</dbReference>
<organism evidence="4 5">
    <name type="scientific">Pedococcus aerophilus</name>
    <dbReference type="NCBI Taxonomy" id="436356"/>
    <lineage>
        <taxon>Bacteria</taxon>
        <taxon>Bacillati</taxon>
        <taxon>Actinomycetota</taxon>
        <taxon>Actinomycetes</taxon>
        <taxon>Micrococcales</taxon>
        <taxon>Intrasporangiaceae</taxon>
        <taxon>Pedococcus</taxon>
    </lineage>
</organism>
<feature type="active site" description="Proton donor" evidence="2">
    <location>
        <position position="40"/>
    </location>
</feature>
<dbReference type="NCBIfam" id="TIGR02258">
    <property type="entry name" value="2_5_ligase"/>
    <property type="match status" value="1"/>
</dbReference>
<comment type="caution">
    <text evidence="4">The sequence shown here is derived from an EMBL/GenBank/DDBJ whole genome shotgun (WGS) entry which is preliminary data.</text>
</comment>
<dbReference type="EC" id="3.1.4.58" evidence="2"/>
<dbReference type="Pfam" id="PF13563">
    <property type="entry name" value="2_5_RNA_ligase2"/>
    <property type="match status" value="1"/>
</dbReference>